<keyword evidence="9" id="KW-1185">Reference proteome</keyword>
<dbReference type="GO" id="GO:0005886">
    <property type="term" value="C:plasma membrane"/>
    <property type="evidence" value="ECO:0007669"/>
    <property type="project" value="UniProtKB-SubCell"/>
</dbReference>
<proteinExistence type="inferred from homology"/>
<keyword evidence="7" id="KW-1003">Cell membrane</keyword>
<dbReference type="RefSeq" id="WP_014253671.1">
    <property type="nucleotide sequence ID" value="NC_016627.1"/>
</dbReference>
<comment type="function">
    <text evidence="7">F(1)F(0) ATP synthase produces ATP from ADP in the presence of a proton or sodium gradient. F-type ATPases consist of two structural domains, F(1) containing the extramembraneous catalytic core and F(0) containing the membrane proton channel, linked together by a central stalk and a peripheral stalk. During catalysis, ATP synthesis in the catalytic domain of F(1) is coupled via a rotary mechanism of the central stalk subunits to proton translocation.</text>
</comment>
<evidence type="ECO:0000256" key="6">
    <source>
        <dbReference type="ARBA" id="ARBA00023310"/>
    </source>
</evidence>
<organism evidence="8 9">
    <name type="scientific">Acetivibrio clariflavus (strain DSM 19732 / NBRC 101661 / EBR45)</name>
    <name type="common">Clostridium clariflavum</name>
    <dbReference type="NCBI Taxonomy" id="720554"/>
    <lineage>
        <taxon>Bacteria</taxon>
        <taxon>Bacillati</taxon>
        <taxon>Bacillota</taxon>
        <taxon>Clostridia</taxon>
        <taxon>Eubacteriales</taxon>
        <taxon>Oscillospiraceae</taxon>
        <taxon>Acetivibrio</taxon>
    </lineage>
</organism>
<evidence type="ECO:0000256" key="2">
    <source>
        <dbReference type="ARBA" id="ARBA00022448"/>
    </source>
</evidence>
<dbReference type="GO" id="GO:0046933">
    <property type="term" value="F:proton-transporting ATP synthase activity, rotational mechanism"/>
    <property type="evidence" value="ECO:0007669"/>
    <property type="project" value="UniProtKB-UniRule"/>
</dbReference>
<dbReference type="Pfam" id="PF00213">
    <property type="entry name" value="OSCP"/>
    <property type="match status" value="1"/>
</dbReference>
<dbReference type="eggNOG" id="COG0712">
    <property type="taxonomic scope" value="Bacteria"/>
</dbReference>
<accession>G8M1V6</accession>
<evidence type="ECO:0000256" key="4">
    <source>
        <dbReference type="ARBA" id="ARBA00023065"/>
    </source>
</evidence>
<dbReference type="OrthoDB" id="9802471at2"/>
<dbReference type="InterPro" id="IPR026015">
    <property type="entry name" value="ATP_synth_OSCP/delta_N_sf"/>
</dbReference>
<comment type="similarity">
    <text evidence="7">Belongs to the ATPase delta chain family.</text>
</comment>
<sequence>MPLVEARYAEALIEITEENHSTDKVLSDFNTFISIFDNTPELEEYLKKPNVQSTAKKKLLDELFMGQVDENFLKFLYLLVDKNRINCIRGILQEYKRMADEKKNVLNLKIISAVPLDHLQIEKIKKKYAEIYRKDRVTAVVNIDRSLIGGIKVQVGDRVEDYSVKSRLDSLKKLLTER</sequence>
<evidence type="ECO:0000256" key="7">
    <source>
        <dbReference type="HAMAP-Rule" id="MF_01416"/>
    </source>
</evidence>
<dbReference type="STRING" id="720554.Clocl_0298"/>
<keyword evidence="2 7" id="KW-0813">Transport</keyword>
<gene>
    <name evidence="7" type="primary">atpH</name>
    <name evidence="8" type="ordered locus">Clocl_0298</name>
</gene>
<dbReference type="EMBL" id="CP003065">
    <property type="protein sequence ID" value="AEV67039.1"/>
    <property type="molecule type" value="Genomic_DNA"/>
</dbReference>
<evidence type="ECO:0000313" key="9">
    <source>
        <dbReference type="Proteomes" id="UP000005435"/>
    </source>
</evidence>
<keyword evidence="6 7" id="KW-0066">ATP synthesis</keyword>
<protein>
    <recommendedName>
        <fullName evidence="7">ATP synthase subunit delta</fullName>
    </recommendedName>
    <alternativeName>
        <fullName evidence="7">ATP synthase F(1) sector subunit delta</fullName>
    </alternativeName>
    <alternativeName>
        <fullName evidence="7">F-type ATPase subunit delta</fullName>
        <shortName evidence="7">F-ATPase subunit delta</shortName>
    </alternativeName>
</protein>
<dbReference type="InterPro" id="IPR000711">
    <property type="entry name" value="ATPase_OSCP/dsu"/>
</dbReference>
<keyword evidence="7" id="KW-0139">CF(1)</keyword>
<dbReference type="AlphaFoldDB" id="G8M1V6"/>
<evidence type="ECO:0000256" key="3">
    <source>
        <dbReference type="ARBA" id="ARBA00022781"/>
    </source>
</evidence>
<dbReference type="PRINTS" id="PR00125">
    <property type="entry name" value="ATPASEDELTA"/>
</dbReference>
<comment type="function">
    <text evidence="7">This protein is part of the stalk that links CF(0) to CF(1). It either transmits conformational changes from CF(0) to CF(1) or is implicated in proton conduction.</text>
</comment>
<dbReference type="PANTHER" id="PTHR11910">
    <property type="entry name" value="ATP SYNTHASE DELTA CHAIN"/>
    <property type="match status" value="1"/>
</dbReference>
<reference evidence="9" key="1">
    <citation type="submission" date="2011-12" db="EMBL/GenBank/DDBJ databases">
        <title>Complete sequence of Clostridium clariflavum DSM 19732.</title>
        <authorList>
            <consortium name="US DOE Joint Genome Institute"/>
            <person name="Lucas S."/>
            <person name="Han J."/>
            <person name="Lapidus A."/>
            <person name="Cheng J.-F."/>
            <person name="Goodwin L."/>
            <person name="Pitluck S."/>
            <person name="Peters L."/>
            <person name="Teshima H."/>
            <person name="Detter J.C."/>
            <person name="Han C."/>
            <person name="Tapia R."/>
            <person name="Land M."/>
            <person name="Hauser L."/>
            <person name="Kyrpides N."/>
            <person name="Ivanova N."/>
            <person name="Pagani I."/>
            <person name="Kitzmiller T."/>
            <person name="Lynd L."/>
            <person name="Izquierdo J."/>
            <person name="Woyke T."/>
        </authorList>
    </citation>
    <scope>NUCLEOTIDE SEQUENCE [LARGE SCALE GENOMIC DNA]</scope>
    <source>
        <strain evidence="9">DSM 19732 / NBRC 101661 / EBR45</strain>
    </source>
</reference>
<dbReference type="NCBIfam" id="NF004403">
    <property type="entry name" value="PRK05758.2-4"/>
    <property type="match status" value="1"/>
</dbReference>
<dbReference type="GO" id="GO:0045259">
    <property type="term" value="C:proton-transporting ATP synthase complex"/>
    <property type="evidence" value="ECO:0007669"/>
    <property type="project" value="UniProtKB-KW"/>
</dbReference>
<dbReference type="HAMAP" id="MF_01416">
    <property type="entry name" value="ATP_synth_delta_bact"/>
    <property type="match status" value="1"/>
</dbReference>
<evidence type="ECO:0000256" key="1">
    <source>
        <dbReference type="ARBA" id="ARBA00004370"/>
    </source>
</evidence>
<reference evidence="8 9" key="2">
    <citation type="journal article" date="2012" name="Stand. Genomic Sci.">
        <title>Complete Genome Sequence of Clostridium clariflavum DSM 19732.</title>
        <authorList>
            <person name="Izquierdo J.A."/>
            <person name="Goodwin L."/>
            <person name="Davenport K.W."/>
            <person name="Teshima H."/>
            <person name="Bruce D."/>
            <person name="Detter C."/>
            <person name="Tapia R."/>
            <person name="Han S."/>
            <person name="Land M."/>
            <person name="Hauser L."/>
            <person name="Jeffries C.D."/>
            <person name="Han J."/>
            <person name="Pitluck S."/>
            <person name="Nolan M."/>
            <person name="Chen A."/>
            <person name="Huntemann M."/>
            <person name="Mavromatis K."/>
            <person name="Mikhailova N."/>
            <person name="Liolios K."/>
            <person name="Woyke T."/>
            <person name="Lynd L.R."/>
        </authorList>
    </citation>
    <scope>NUCLEOTIDE SEQUENCE [LARGE SCALE GENOMIC DNA]</scope>
    <source>
        <strain evidence="9">DSM 19732 / NBRC 101661 / EBR45</strain>
    </source>
</reference>
<dbReference type="NCBIfam" id="TIGR01145">
    <property type="entry name" value="ATP_synt_delta"/>
    <property type="match status" value="1"/>
</dbReference>
<comment type="subunit">
    <text evidence="7">F-type ATPases have 2 components, F(1) - the catalytic core - and F(0) - the membrane proton channel. F(1) has five subunits: alpha(3), beta(3), gamma(1), delta(1), epsilon(1). F(0) has three main subunits: a(1), b(2) and c(10-14). The alpha and beta chains form an alternating ring which encloses part of the gamma chain. F(1) is attached to F(0) by a central stalk formed by the gamma and epsilon chains, while a peripheral stalk is formed by the delta and b chains.</text>
</comment>
<dbReference type="SUPFAM" id="SSF47928">
    <property type="entry name" value="N-terminal domain of the delta subunit of the F1F0-ATP synthase"/>
    <property type="match status" value="1"/>
</dbReference>
<dbReference type="Gene3D" id="1.10.520.20">
    <property type="entry name" value="N-terminal domain of the delta subunit of the F1F0-ATP synthase"/>
    <property type="match status" value="1"/>
</dbReference>
<dbReference type="Proteomes" id="UP000005435">
    <property type="component" value="Chromosome"/>
</dbReference>
<keyword evidence="5 7" id="KW-0472">Membrane</keyword>
<evidence type="ECO:0000256" key="5">
    <source>
        <dbReference type="ARBA" id="ARBA00023136"/>
    </source>
</evidence>
<name>G8M1V6_ACECE</name>
<evidence type="ECO:0000313" key="8">
    <source>
        <dbReference type="EMBL" id="AEV67039.1"/>
    </source>
</evidence>
<keyword evidence="4 7" id="KW-0406">Ion transport</keyword>
<keyword evidence="3 7" id="KW-0375">Hydrogen ion transport</keyword>
<dbReference type="KEGG" id="ccl:Clocl_0298"/>
<dbReference type="HOGENOM" id="CLU_085114_4_0_9"/>
<comment type="subcellular location">
    <subcellularLocation>
        <location evidence="7">Cell membrane</location>
        <topology evidence="7">Peripheral membrane protein</topology>
    </subcellularLocation>
    <subcellularLocation>
        <location evidence="1">Membrane</location>
    </subcellularLocation>
</comment>